<feature type="signal peptide" evidence="6">
    <location>
        <begin position="1"/>
        <end position="29"/>
    </location>
</feature>
<dbReference type="PANTHER" id="PTHR14611:SF2">
    <property type="entry name" value="TECTONIC"/>
    <property type="match status" value="1"/>
</dbReference>
<feature type="chain" id="PRO_5047052484" description="Tectonic domain-containing protein" evidence="6">
    <location>
        <begin position="30"/>
        <end position="636"/>
    </location>
</feature>
<proteinExistence type="inferred from homology"/>
<evidence type="ECO:0000313" key="9">
    <source>
        <dbReference type="EMBL" id="GLI69062.1"/>
    </source>
</evidence>
<dbReference type="EMBL" id="BSDZ01000080">
    <property type="protein sequence ID" value="GLI69062.1"/>
    <property type="molecule type" value="Genomic_DNA"/>
</dbReference>
<keyword evidence="5" id="KW-0472">Membrane</keyword>
<keyword evidence="2 6" id="KW-0732">Signal</keyword>
<dbReference type="Pfam" id="PF25752">
    <property type="entry name" value="DUF1619_N"/>
    <property type="match status" value="1"/>
</dbReference>
<evidence type="ECO:0000256" key="5">
    <source>
        <dbReference type="SAM" id="Phobius"/>
    </source>
</evidence>
<dbReference type="InterPro" id="IPR040354">
    <property type="entry name" value="TCTN1-3"/>
</dbReference>
<evidence type="ECO:0000256" key="6">
    <source>
        <dbReference type="SAM" id="SignalP"/>
    </source>
</evidence>
<keyword evidence="4" id="KW-0325">Glycoprotein</keyword>
<gene>
    <name evidence="9" type="ORF">VaNZ11_013605</name>
</gene>
<protein>
    <recommendedName>
        <fullName evidence="11">Tectonic domain-containing protein</fullName>
    </recommendedName>
</protein>
<evidence type="ECO:0000256" key="2">
    <source>
        <dbReference type="ARBA" id="ARBA00022729"/>
    </source>
</evidence>
<keyword evidence="3" id="KW-0970">Cilium biogenesis/degradation</keyword>
<dbReference type="Proteomes" id="UP001165090">
    <property type="component" value="Unassembled WGS sequence"/>
</dbReference>
<accession>A0ABQ5SGG9</accession>
<evidence type="ECO:0000259" key="8">
    <source>
        <dbReference type="Pfam" id="PF25752"/>
    </source>
</evidence>
<comment type="similarity">
    <text evidence="1">Belongs to the tectonic family.</text>
</comment>
<reference evidence="9 10" key="1">
    <citation type="journal article" date="2023" name="IScience">
        <title>Expanded male sex-determining region conserved during the evolution of homothallism in the green alga Volvox.</title>
        <authorList>
            <person name="Yamamoto K."/>
            <person name="Matsuzaki R."/>
            <person name="Mahakham W."/>
            <person name="Heman W."/>
            <person name="Sekimoto H."/>
            <person name="Kawachi M."/>
            <person name="Minakuchi Y."/>
            <person name="Toyoda A."/>
            <person name="Nozaki H."/>
        </authorList>
    </citation>
    <scope>NUCLEOTIDE SEQUENCE [LARGE SCALE GENOMIC DNA]</scope>
    <source>
        <strain evidence="9 10">NIES-4468</strain>
    </source>
</reference>
<dbReference type="InterPro" id="IPR057724">
    <property type="entry name" value="TCTN1-3_N"/>
</dbReference>
<evidence type="ECO:0008006" key="11">
    <source>
        <dbReference type="Google" id="ProtNLM"/>
    </source>
</evidence>
<evidence type="ECO:0000256" key="1">
    <source>
        <dbReference type="ARBA" id="ARBA00007633"/>
    </source>
</evidence>
<comment type="caution">
    <text evidence="9">The sequence shown here is derived from an EMBL/GenBank/DDBJ whole genome shotgun (WGS) entry which is preliminary data.</text>
</comment>
<name>A0ABQ5SGG9_9CHLO</name>
<dbReference type="InterPro" id="IPR011677">
    <property type="entry name" value="TCTN1-3_dom"/>
</dbReference>
<feature type="domain" description="Tectonic-1-3 N-terminal" evidence="8">
    <location>
        <begin position="55"/>
        <end position="144"/>
    </location>
</feature>
<dbReference type="Pfam" id="PF07773">
    <property type="entry name" value="TCTN_DUF1619"/>
    <property type="match status" value="1"/>
</dbReference>
<feature type="transmembrane region" description="Helical" evidence="5">
    <location>
        <begin position="612"/>
        <end position="631"/>
    </location>
</feature>
<dbReference type="PANTHER" id="PTHR14611">
    <property type="entry name" value="TECTONIC FAMILY MEMBER"/>
    <property type="match status" value="1"/>
</dbReference>
<keyword evidence="10" id="KW-1185">Reference proteome</keyword>
<evidence type="ECO:0000313" key="10">
    <source>
        <dbReference type="Proteomes" id="UP001165090"/>
    </source>
</evidence>
<sequence>MGAARASSFWRQHSCIAVLVALILQLARGQGSALQTYPVDWSVVPLNPPTSRNLTASCNCDLLNVGCSYGCCCDSKCPAALTKLFQSDGICLPSGTAQQTLKYCVSDGFVYKVNLPASSDFYVQPVEQADNAKFLSQLLCIVSDKNPNVGDTYPDPPSGNAGDNAKLAQCPAAVSPPSTPVQYSFQSVVQAYAAGSSAKQPLTVPYPAFSSVCNDQFVVGYLMPTPTGSRDYYVTCERNLKTLNLSVACNGSGILTPHFYSDLHILTGQGSSSVAPVTVVRVQYLDPVTGALSKASSTTSKYNSTSGLCSNIVRYLNMTLYYTYADPYGFIDEVELTLVLTDILVSNSPLLQSVRVSWIDSSQATTVQFVSSGHPGYITGLPVLAGTEVTNTSGAVAIQRLVSGMPVPTPGPNGLCNATSFETVKYGVNFTSSCSVSLTKLELKDFCINQVSQPEKYLRLAMPTLLPSMESGSLYLGEWGNADFSNINDWVQVSLSGVPFNQTVPIYSEADMACSGLVVGFDLQIVTGVAFSSNNLQQKVLYAKLCFTTGVWDIPDKASETTPNRFFLKFNVSFIRLPQQAVSVKKPAPPLVVPLPADVFYPFVVSDSAVGASRLCILLVILAAAAVSLTLQHFCY</sequence>
<evidence type="ECO:0000256" key="4">
    <source>
        <dbReference type="ARBA" id="ARBA00023180"/>
    </source>
</evidence>
<keyword evidence="5" id="KW-0812">Transmembrane</keyword>
<evidence type="ECO:0000259" key="7">
    <source>
        <dbReference type="Pfam" id="PF07773"/>
    </source>
</evidence>
<keyword evidence="5" id="KW-1133">Transmembrane helix</keyword>
<organism evidence="9 10">
    <name type="scientific">Volvox africanus</name>
    <dbReference type="NCBI Taxonomy" id="51714"/>
    <lineage>
        <taxon>Eukaryota</taxon>
        <taxon>Viridiplantae</taxon>
        <taxon>Chlorophyta</taxon>
        <taxon>core chlorophytes</taxon>
        <taxon>Chlorophyceae</taxon>
        <taxon>CS clade</taxon>
        <taxon>Chlamydomonadales</taxon>
        <taxon>Volvocaceae</taxon>
        <taxon>Volvox</taxon>
    </lineage>
</organism>
<evidence type="ECO:0000256" key="3">
    <source>
        <dbReference type="ARBA" id="ARBA00022794"/>
    </source>
</evidence>
<feature type="domain" description="Tectonic-1-3" evidence="7">
    <location>
        <begin position="373"/>
        <end position="575"/>
    </location>
</feature>